<gene>
    <name evidence="1" type="ORF">GCM10023149_02310</name>
</gene>
<dbReference type="Gene3D" id="3.90.1140.10">
    <property type="entry name" value="Cyclic phosphodiesterase"/>
    <property type="match status" value="1"/>
</dbReference>
<reference evidence="2" key="1">
    <citation type="journal article" date="2019" name="Int. J. Syst. Evol. Microbiol.">
        <title>The Global Catalogue of Microorganisms (GCM) 10K type strain sequencing project: providing services to taxonomists for standard genome sequencing and annotation.</title>
        <authorList>
            <consortium name="The Broad Institute Genomics Platform"/>
            <consortium name="The Broad Institute Genome Sequencing Center for Infectious Disease"/>
            <person name="Wu L."/>
            <person name="Ma J."/>
        </authorList>
    </citation>
    <scope>NUCLEOTIDE SEQUENCE [LARGE SCALE GENOMIC DNA]</scope>
    <source>
        <strain evidence="2">JCM 17705</strain>
    </source>
</reference>
<dbReference type="EMBL" id="BAABFT010000001">
    <property type="protein sequence ID" value="GAA4308398.1"/>
    <property type="molecule type" value="Genomic_DNA"/>
</dbReference>
<dbReference type="PANTHER" id="PTHR40037:SF1">
    <property type="entry name" value="PHOSPHOESTERASE SAOUHSC_00951-RELATED"/>
    <property type="match status" value="1"/>
</dbReference>
<dbReference type="Proteomes" id="UP001500582">
    <property type="component" value="Unassembled WGS sequence"/>
</dbReference>
<proteinExistence type="predicted"/>
<dbReference type="PANTHER" id="PTHR40037">
    <property type="entry name" value="PHOSPHOESTERASE YJCG-RELATED"/>
    <property type="match status" value="1"/>
</dbReference>
<dbReference type="Pfam" id="PF13563">
    <property type="entry name" value="2_5_RNA_ligase2"/>
    <property type="match status" value="1"/>
</dbReference>
<dbReference type="InterPro" id="IPR009097">
    <property type="entry name" value="Cyclic_Pdiesterase"/>
</dbReference>
<accession>A0ABP8FQ34</accession>
<keyword evidence="2" id="KW-1185">Reference proteome</keyword>
<name>A0ABP8FQ34_9SPHI</name>
<dbReference type="InterPro" id="IPR050580">
    <property type="entry name" value="2H_phosphoesterase_YjcG-like"/>
</dbReference>
<dbReference type="SUPFAM" id="SSF55144">
    <property type="entry name" value="LigT-like"/>
    <property type="match status" value="1"/>
</dbReference>
<organism evidence="1 2">
    <name type="scientific">Mucilaginibacter gynuensis</name>
    <dbReference type="NCBI Taxonomy" id="1302236"/>
    <lineage>
        <taxon>Bacteria</taxon>
        <taxon>Pseudomonadati</taxon>
        <taxon>Bacteroidota</taxon>
        <taxon>Sphingobacteriia</taxon>
        <taxon>Sphingobacteriales</taxon>
        <taxon>Sphingobacteriaceae</taxon>
        <taxon>Mucilaginibacter</taxon>
    </lineage>
</organism>
<sequence length="166" mass="19318">MRETRRQLTLFITEGKETIELIRAKFNPAQHDLIAAHVTLCRENEIGLLDKVIQNIRPVNIHKPLIIKFESPVRFADGKGVLIPAIERNDEFYNLRKVVLKGIYADPYQQHPHITLMHPRNSTCTDEIFEQIIQYELPVQLNFDAISLIEQKDGGKWTILKQFALY</sequence>
<dbReference type="RefSeq" id="WP_345209140.1">
    <property type="nucleotide sequence ID" value="NZ_BAABFT010000001.1"/>
</dbReference>
<evidence type="ECO:0000313" key="2">
    <source>
        <dbReference type="Proteomes" id="UP001500582"/>
    </source>
</evidence>
<evidence type="ECO:0000313" key="1">
    <source>
        <dbReference type="EMBL" id="GAA4308398.1"/>
    </source>
</evidence>
<protein>
    <recommendedName>
        <fullName evidence="3">2'-5' RNA ligase superfamily protein</fullName>
    </recommendedName>
</protein>
<evidence type="ECO:0008006" key="3">
    <source>
        <dbReference type="Google" id="ProtNLM"/>
    </source>
</evidence>
<comment type="caution">
    <text evidence="1">The sequence shown here is derived from an EMBL/GenBank/DDBJ whole genome shotgun (WGS) entry which is preliminary data.</text>
</comment>